<evidence type="ECO:0000313" key="2">
    <source>
        <dbReference type="EMBL" id="SET58813.1"/>
    </source>
</evidence>
<proteinExistence type="predicted"/>
<sequence length="102" mass="11517">MLIRIVRLTFAPEHVPAFLRIFQESEAQIRQMPGCHHLELWQDANDPHVYCTHSHWESAEVLNAYRRSALFGQVWPATKALFAAPPLAFSVQPAILPAAADT</sequence>
<dbReference type="Gene3D" id="3.30.70.100">
    <property type="match status" value="1"/>
</dbReference>
<dbReference type="GO" id="GO:0004497">
    <property type="term" value="F:monooxygenase activity"/>
    <property type="evidence" value="ECO:0007669"/>
    <property type="project" value="UniProtKB-KW"/>
</dbReference>
<feature type="domain" description="ABM" evidence="1">
    <location>
        <begin position="2"/>
        <end position="92"/>
    </location>
</feature>
<evidence type="ECO:0000259" key="1">
    <source>
        <dbReference type="PROSITE" id="PS51725"/>
    </source>
</evidence>
<dbReference type="SUPFAM" id="SSF54909">
    <property type="entry name" value="Dimeric alpha+beta barrel"/>
    <property type="match status" value="1"/>
</dbReference>
<dbReference type="PROSITE" id="PS51725">
    <property type="entry name" value="ABM"/>
    <property type="match status" value="1"/>
</dbReference>
<organism evidence="2 3">
    <name type="scientific">Hymenobacter actinosclerus</name>
    <dbReference type="NCBI Taxonomy" id="82805"/>
    <lineage>
        <taxon>Bacteria</taxon>
        <taxon>Pseudomonadati</taxon>
        <taxon>Bacteroidota</taxon>
        <taxon>Cytophagia</taxon>
        <taxon>Cytophagales</taxon>
        <taxon>Hymenobacteraceae</taxon>
        <taxon>Hymenobacter</taxon>
    </lineage>
</organism>
<reference evidence="3" key="1">
    <citation type="submission" date="2016-10" db="EMBL/GenBank/DDBJ databases">
        <authorList>
            <person name="Varghese N."/>
            <person name="Submissions S."/>
        </authorList>
    </citation>
    <scope>NUCLEOTIDE SEQUENCE [LARGE SCALE GENOMIC DNA]</scope>
    <source>
        <strain evidence="3">DSM 15310</strain>
    </source>
</reference>
<protein>
    <submittedName>
        <fullName evidence="2">Quinol monooxygenase YgiN</fullName>
    </submittedName>
</protein>
<dbReference type="Pfam" id="PF03992">
    <property type="entry name" value="ABM"/>
    <property type="match status" value="1"/>
</dbReference>
<dbReference type="Proteomes" id="UP000198697">
    <property type="component" value="Unassembled WGS sequence"/>
</dbReference>
<keyword evidence="2" id="KW-0503">Monooxygenase</keyword>
<keyword evidence="3" id="KW-1185">Reference proteome</keyword>
<dbReference type="InterPro" id="IPR007138">
    <property type="entry name" value="ABM_dom"/>
</dbReference>
<dbReference type="OrthoDB" id="1120859at2"/>
<dbReference type="RefSeq" id="WP_092771508.1">
    <property type="nucleotide sequence ID" value="NZ_FOHS01000002.1"/>
</dbReference>
<dbReference type="AlphaFoldDB" id="A0A1I0FKD5"/>
<dbReference type="EMBL" id="FOHS01000002">
    <property type="protein sequence ID" value="SET58813.1"/>
    <property type="molecule type" value="Genomic_DNA"/>
</dbReference>
<gene>
    <name evidence="2" type="ORF">SAMN04487998_2313</name>
</gene>
<dbReference type="InterPro" id="IPR011008">
    <property type="entry name" value="Dimeric_a/b-barrel"/>
</dbReference>
<dbReference type="STRING" id="82805.SAMN04487998_2313"/>
<accession>A0A1I0FKD5</accession>
<evidence type="ECO:0000313" key="3">
    <source>
        <dbReference type="Proteomes" id="UP000198697"/>
    </source>
</evidence>
<keyword evidence="2" id="KW-0560">Oxidoreductase</keyword>
<name>A0A1I0FKD5_9BACT</name>